<feature type="domain" description="HTH LytTR-type" evidence="2">
    <location>
        <begin position="183"/>
        <end position="283"/>
    </location>
</feature>
<keyword evidence="1" id="KW-0472">Membrane</keyword>
<dbReference type="SMART" id="SM00850">
    <property type="entry name" value="LytTR"/>
    <property type="match status" value="1"/>
</dbReference>
<dbReference type="Proteomes" id="UP000238954">
    <property type="component" value="Chromosome"/>
</dbReference>
<feature type="transmembrane region" description="Helical" evidence="1">
    <location>
        <begin position="21"/>
        <end position="42"/>
    </location>
</feature>
<dbReference type="EMBL" id="PHFW01000003">
    <property type="protein sequence ID" value="PQM26465.1"/>
    <property type="molecule type" value="Genomic_DNA"/>
</dbReference>
<dbReference type="Gene3D" id="2.40.50.1020">
    <property type="entry name" value="LytTr DNA-binding domain"/>
    <property type="match status" value="1"/>
</dbReference>
<proteinExistence type="predicted"/>
<keyword evidence="1" id="KW-1133">Transmembrane helix</keyword>
<keyword evidence="4" id="KW-1185">Reference proteome</keyword>
<dbReference type="RefSeq" id="WP_105999841.1">
    <property type="nucleotide sequence ID" value="NZ_CM009578.1"/>
</dbReference>
<accession>A0A2S8B233</accession>
<name>A0A2S8B233_9SPHN</name>
<dbReference type="InterPro" id="IPR007492">
    <property type="entry name" value="LytTR_DNA-bd_dom"/>
</dbReference>
<dbReference type="PANTHER" id="PTHR37299">
    <property type="entry name" value="TRANSCRIPTIONAL REGULATOR-RELATED"/>
    <property type="match status" value="1"/>
</dbReference>
<evidence type="ECO:0000313" key="4">
    <source>
        <dbReference type="Proteomes" id="UP000238954"/>
    </source>
</evidence>
<comment type="caution">
    <text evidence="3">The sequence shown here is derived from an EMBL/GenBank/DDBJ whole genome shotgun (WGS) entry which is preliminary data.</text>
</comment>
<dbReference type="AlphaFoldDB" id="A0A2S8B233"/>
<reference evidence="4" key="1">
    <citation type="submission" date="2017-11" db="EMBL/GenBank/DDBJ databases">
        <title>The complete genome sequence of Sphingopyxis pomeranensis sp. nov. strain WS5A3p.</title>
        <authorList>
            <person name="Kaminski M.A."/>
        </authorList>
    </citation>
    <scope>NUCLEOTIDE SEQUENCE [LARGE SCALE GENOMIC DNA]</scope>
    <source>
        <strain evidence="4">WS5A3p</strain>
    </source>
</reference>
<dbReference type="PIRSF" id="PIRSF031767">
    <property type="entry name" value="MHYE_LytTR"/>
    <property type="match status" value="1"/>
</dbReference>
<organism evidence="3 4">
    <name type="scientific">Sphingopyxis lindanitolerans</name>
    <dbReference type="NCBI Taxonomy" id="2054227"/>
    <lineage>
        <taxon>Bacteria</taxon>
        <taxon>Pseudomonadati</taxon>
        <taxon>Pseudomonadota</taxon>
        <taxon>Alphaproteobacteria</taxon>
        <taxon>Sphingomonadales</taxon>
        <taxon>Sphingomonadaceae</taxon>
        <taxon>Sphingopyxis</taxon>
    </lineage>
</organism>
<feature type="transmembrane region" description="Helical" evidence="1">
    <location>
        <begin position="62"/>
        <end position="85"/>
    </location>
</feature>
<dbReference type="OrthoDB" id="9781059at2"/>
<evidence type="ECO:0000259" key="2">
    <source>
        <dbReference type="PROSITE" id="PS50930"/>
    </source>
</evidence>
<gene>
    <name evidence="3" type="ORF">CVO77_15660</name>
</gene>
<dbReference type="GO" id="GO:0003677">
    <property type="term" value="F:DNA binding"/>
    <property type="evidence" value="ECO:0007669"/>
    <property type="project" value="InterPro"/>
</dbReference>
<dbReference type="PANTHER" id="PTHR37299:SF1">
    <property type="entry name" value="STAGE 0 SPORULATION PROTEIN A HOMOLOG"/>
    <property type="match status" value="1"/>
</dbReference>
<keyword evidence="1" id="KW-0812">Transmembrane</keyword>
<sequence>MTDEEARGTSGGAAGTSGLSARALTALLLTAIFLFGLVRIAANVYSYIADREGAGLATSPTIAWMLEGSSLVAWTVMMIPCWFAVQRIRPPRVPLPATALIHALLAIPISLGHIALMVGFRTALWRLMGLSYHFTAPDGTPILYELRKDLSAYVELVFILFLVQWLVARYAAPPAATPKRRALAVGDGSVTHHLPIDEIEHVAAAGNYVEIAWRGQRLLHRATLSAIEAELAGAGFARIHRSRLVRRDAVRRVVTLKSGDFDVETESGAVLRGSRRYRGNVES</sequence>
<dbReference type="PROSITE" id="PS50930">
    <property type="entry name" value="HTH_LYTTR"/>
    <property type="match status" value="1"/>
</dbReference>
<evidence type="ECO:0000256" key="1">
    <source>
        <dbReference type="SAM" id="Phobius"/>
    </source>
</evidence>
<dbReference type="InterPro" id="IPR012379">
    <property type="entry name" value="LytTR_MHYE"/>
</dbReference>
<dbReference type="InterPro" id="IPR046947">
    <property type="entry name" value="LytR-like"/>
</dbReference>
<feature type="transmembrane region" description="Helical" evidence="1">
    <location>
        <begin position="97"/>
        <end position="120"/>
    </location>
</feature>
<feature type="transmembrane region" description="Helical" evidence="1">
    <location>
        <begin position="150"/>
        <end position="172"/>
    </location>
</feature>
<evidence type="ECO:0000313" key="3">
    <source>
        <dbReference type="EMBL" id="PQM26465.1"/>
    </source>
</evidence>
<dbReference type="GO" id="GO:0000156">
    <property type="term" value="F:phosphorelay response regulator activity"/>
    <property type="evidence" value="ECO:0007669"/>
    <property type="project" value="InterPro"/>
</dbReference>
<dbReference type="Pfam" id="PF04397">
    <property type="entry name" value="LytTR"/>
    <property type="match status" value="1"/>
</dbReference>
<protein>
    <recommendedName>
        <fullName evidence="2">HTH LytTR-type domain-containing protein</fullName>
    </recommendedName>
</protein>